<dbReference type="Gene3D" id="2.60.470.10">
    <property type="entry name" value="Acid-sensing ion channels like domains"/>
    <property type="match status" value="1"/>
</dbReference>
<dbReference type="InParanoid" id="H3AJ42"/>
<evidence type="ECO:0000256" key="18">
    <source>
        <dbReference type="ARBA" id="ARBA00023273"/>
    </source>
</evidence>
<evidence type="ECO:0000256" key="21">
    <source>
        <dbReference type="ARBA" id="ARBA00036239"/>
    </source>
</evidence>
<reference evidence="26" key="2">
    <citation type="submission" date="2025-08" db="UniProtKB">
        <authorList>
            <consortium name="Ensembl"/>
        </authorList>
    </citation>
    <scope>IDENTIFICATION</scope>
</reference>
<dbReference type="EMBL" id="AFYH01202624">
    <property type="status" value="NOT_ANNOTATED_CDS"/>
    <property type="molecule type" value="Genomic_DNA"/>
</dbReference>
<dbReference type="EMBL" id="AFYH01202621">
    <property type="status" value="NOT_ANNOTATED_CDS"/>
    <property type="molecule type" value="Genomic_DNA"/>
</dbReference>
<proteinExistence type="inferred from homology"/>
<evidence type="ECO:0000256" key="10">
    <source>
        <dbReference type="ARBA" id="ARBA00022846"/>
    </source>
</evidence>
<dbReference type="PANTHER" id="PTHR11690">
    <property type="entry name" value="AMILORIDE-SENSITIVE SODIUM CHANNEL-RELATED"/>
    <property type="match status" value="1"/>
</dbReference>
<evidence type="ECO:0000256" key="22">
    <source>
        <dbReference type="ARBA" id="ARBA00037944"/>
    </source>
</evidence>
<evidence type="ECO:0000256" key="5">
    <source>
        <dbReference type="ARBA" id="ARBA00022448"/>
    </source>
</evidence>
<evidence type="ECO:0000256" key="7">
    <source>
        <dbReference type="ARBA" id="ARBA00022475"/>
    </source>
</evidence>
<dbReference type="NCBIfam" id="TIGR00859">
    <property type="entry name" value="ENaC"/>
    <property type="match status" value="1"/>
</dbReference>
<dbReference type="EMBL" id="AFYH01202623">
    <property type="status" value="NOT_ANNOTATED_CDS"/>
    <property type="molecule type" value="Genomic_DNA"/>
</dbReference>
<evidence type="ECO:0000313" key="27">
    <source>
        <dbReference type="Proteomes" id="UP000008672"/>
    </source>
</evidence>
<evidence type="ECO:0000256" key="8">
    <source>
        <dbReference type="ARBA" id="ARBA00022490"/>
    </source>
</evidence>
<keyword evidence="17" id="KW-0739">Sodium transport</keyword>
<dbReference type="STRING" id="7897.ENSLACP00000009663"/>
<evidence type="ECO:0000313" key="26">
    <source>
        <dbReference type="Ensembl" id="ENSLACP00000009663.1"/>
    </source>
</evidence>
<dbReference type="OMA" id="MRQCKQE"/>
<evidence type="ECO:0000256" key="12">
    <source>
        <dbReference type="ARBA" id="ARBA00023053"/>
    </source>
</evidence>
<dbReference type="HOGENOM" id="CLU_020415_0_0_1"/>
<keyword evidence="27" id="KW-1185">Reference proteome</keyword>
<keyword evidence="15 25" id="KW-0472">Membrane</keyword>
<dbReference type="Ensembl" id="ENSLACT00000009737.1">
    <property type="protein sequence ID" value="ENSLACP00000009663.1"/>
    <property type="gene ID" value="ENSLACG00000008521.1"/>
</dbReference>
<dbReference type="eggNOG" id="KOG4294">
    <property type="taxonomic scope" value="Eukaryota"/>
</dbReference>
<keyword evidence="8" id="KW-0963">Cytoplasm</keyword>
<evidence type="ECO:0000256" key="17">
    <source>
        <dbReference type="ARBA" id="ARBA00023201"/>
    </source>
</evidence>
<dbReference type="GO" id="GO:0001669">
    <property type="term" value="C:acrosomal vesicle"/>
    <property type="evidence" value="ECO:0007669"/>
    <property type="project" value="UniProtKB-SubCell"/>
</dbReference>
<evidence type="ECO:0000256" key="24">
    <source>
        <dbReference type="ARBA" id="ARBA00050051"/>
    </source>
</evidence>
<dbReference type="InterPro" id="IPR001873">
    <property type="entry name" value="ENaC"/>
</dbReference>
<evidence type="ECO:0000256" key="15">
    <source>
        <dbReference type="ARBA" id="ARBA00023136"/>
    </source>
</evidence>
<evidence type="ECO:0000256" key="9">
    <source>
        <dbReference type="ARBA" id="ARBA00022692"/>
    </source>
</evidence>
<dbReference type="PROSITE" id="PS01206">
    <property type="entry name" value="ASC"/>
    <property type="match status" value="1"/>
</dbReference>
<keyword evidence="6" id="KW-0894">Sodium channel</keyword>
<organism evidence="26 27">
    <name type="scientific">Latimeria chalumnae</name>
    <name type="common">Coelacanth</name>
    <dbReference type="NCBI Taxonomy" id="7897"/>
    <lineage>
        <taxon>Eukaryota</taxon>
        <taxon>Metazoa</taxon>
        <taxon>Chordata</taxon>
        <taxon>Craniata</taxon>
        <taxon>Vertebrata</taxon>
        <taxon>Euteleostomi</taxon>
        <taxon>Coelacanthiformes</taxon>
        <taxon>Coelacanthidae</taxon>
        <taxon>Latimeria</taxon>
    </lineage>
</organism>
<evidence type="ECO:0000256" key="16">
    <source>
        <dbReference type="ARBA" id="ARBA00023157"/>
    </source>
</evidence>
<reference evidence="26" key="3">
    <citation type="submission" date="2025-09" db="UniProtKB">
        <authorList>
            <consortium name="Ensembl"/>
        </authorList>
    </citation>
    <scope>IDENTIFICATION</scope>
</reference>
<protein>
    <recommendedName>
        <fullName evidence="23">Epithelial sodium channel subunit alpha</fullName>
    </recommendedName>
    <alternativeName>
        <fullName evidence="24">Amiloride-sensitive sodium channel subunit alpha</fullName>
    </alternativeName>
</protein>
<keyword evidence="19" id="KW-0407">Ion channel</keyword>
<dbReference type="Gene3D" id="1.10.287.770">
    <property type="entry name" value="YojJ-like"/>
    <property type="match status" value="1"/>
</dbReference>
<keyword evidence="20" id="KW-0968">Cytoplasmic vesicle</keyword>
<evidence type="ECO:0000256" key="23">
    <source>
        <dbReference type="ARBA" id="ARBA00050031"/>
    </source>
</evidence>
<gene>
    <name evidence="26" type="primary">SCNN1A</name>
</gene>
<keyword evidence="18" id="KW-0966">Cell projection</keyword>
<accession>H3AJ42</accession>
<feature type="transmembrane region" description="Helical" evidence="25">
    <location>
        <begin position="53"/>
        <end position="74"/>
    </location>
</feature>
<evidence type="ECO:0000256" key="14">
    <source>
        <dbReference type="ARBA" id="ARBA00023069"/>
    </source>
</evidence>
<dbReference type="GO" id="GO:0016324">
    <property type="term" value="C:apical plasma membrane"/>
    <property type="evidence" value="ECO:0007669"/>
    <property type="project" value="UniProtKB-SubCell"/>
</dbReference>
<evidence type="ECO:0000256" key="3">
    <source>
        <dbReference type="ARBA" id="ARBA00004424"/>
    </source>
</evidence>
<dbReference type="EMBL" id="AFYH01202625">
    <property type="status" value="NOT_ANNOTATED_CDS"/>
    <property type="molecule type" value="Genomic_DNA"/>
</dbReference>
<sequence>MSEKKEEKSKGLIEFYSSYSDLFQFFCSTTTIHGAIRLVCTERNKMKTAFWSMLFVASFGLMYWQFGIIFGHYFSYPVSMSLTLEHKKLLFPAVTVCTLNPYRYKEVESELKELDSLTADTLFELYRYNTSQHGTSDDSMQSDIRRSNRIILSAPDRVPLQVLDEPAAEHARTENQMAGTDINNPALYKGEFRKIGFKLCNASGLSCFYQAYSSGMDAVREWYMFHYVNIMVQVPMVTNPLQETHIRDFVFSCKFNHASCNQGNYTYFNHPVYGNCYTFNGGSTGNLWSSTKPGRENGLSLLLRTEQNDYIPFLSTVAGARVMIHRQNQPPFMEDEGFNIRPGVETSISMKKVSRQQLGGLYSDCTEDGSDIGVENLYNSNYTQQACVRSCFQVTLVQRCGCGHYFYPLPEGAQYCNYKKHKTWGHCYYRLYKEFKANDLGCFTKCRKRCLESEYHQMTGYSKWPAKDSGKWIHHILAKQNQYNFTTNSREDVSKLTVYFQELHHKTVGESPSINAATLLSNLGSQWSFWFGSSVLSVIEMVELLIDFFVLSTILLFRHYCIQREENQDPEITISTVSYPHYANENSEFNSEESMGNHFDVVADVSAPPAYETLDLDLPPSAAQCITGCKCVHCASFISHEVEDLMSDLAGDP</sequence>
<dbReference type="GO" id="GO:0031514">
    <property type="term" value="C:motile cilium"/>
    <property type="evidence" value="ECO:0007669"/>
    <property type="project" value="UniProtKB-SubCell"/>
</dbReference>
<evidence type="ECO:0000256" key="2">
    <source>
        <dbReference type="ARBA" id="ARBA00004230"/>
    </source>
</evidence>
<keyword evidence="7" id="KW-1003">Cell membrane</keyword>
<comment type="similarity">
    <text evidence="22">Belongs to the amiloride-sensitive sodium channel (TC 1.A.6) family. SCNN1A subfamily.</text>
</comment>
<evidence type="ECO:0000256" key="19">
    <source>
        <dbReference type="ARBA" id="ARBA00023303"/>
    </source>
</evidence>
<reference evidence="27" key="1">
    <citation type="submission" date="2011-08" db="EMBL/GenBank/DDBJ databases">
        <title>The draft genome of Latimeria chalumnae.</title>
        <authorList>
            <person name="Di Palma F."/>
            <person name="Alfoldi J."/>
            <person name="Johnson J."/>
            <person name="Berlin A."/>
            <person name="Gnerre S."/>
            <person name="Jaffe D."/>
            <person name="MacCallum I."/>
            <person name="Young S."/>
            <person name="Walker B.J."/>
            <person name="Lander E."/>
            <person name="Lindblad-Toh K."/>
        </authorList>
    </citation>
    <scope>NUCLEOTIDE SEQUENCE [LARGE SCALE GENOMIC DNA]</scope>
    <source>
        <strain evidence="27">Wild caught</strain>
    </source>
</reference>
<keyword evidence="13" id="KW-0406">Ion transport</keyword>
<dbReference type="EMBL" id="AFYH01202622">
    <property type="status" value="NOT_ANNOTATED_CDS"/>
    <property type="molecule type" value="Genomic_DNA"/>
</dbReference>
<dbReference type="InterPro" id="IPR004724">
    <property type="entry name" value="ENaC_chordates"/>
</dbReference>
<dbReference type="PANTHER" id="PTHR11690:SF124">
    <property type="entry name" value="AMILORIDE-SENSITIVE SODIUM CHANNEL SUBUNIT ALPHA"/>
    <property type="match status" value="1"/>
</dbReference>
<evidence type="ECO:0000256" key="25">
    <source>
        <dbReference type="SAM" id="Phobius"/>
    </source>
</evidence>
<dbReference type="FunCoup" id="H3AJ42">
    <property type="interactions" value="136"/>
</dbReference>
<evidence type="ECO:0000256" key="13">
    <source>
        <dbReference type="ARBA" id="ARBA00023065"/>
    </source>
</evidence>
<evidence type="ECO:0000256" key="11">
    <source>
        <dbReference type="ARBA" id="ARBA00022989"/>
    </source>
</evidence>
<keyword evidence="11 25" id="KW-1133">Transmembrane helix</keyword>
<evidence type="ECO:0000256" key="20">
    <source>
        <dbReference type="ARBA" id="ARBA00023329"/>
    </source>
</evidence>
<dbReference type="EMBL" id="AFYH01202620">
    <property type="status" value="NOT_ANNOTATED_CDS"/>
    <property type="molecule type" value="Genomic_DNA"/>
</dbReference>
<dbReference type="AlphaFoldDB" id="H3AJ42"/>
<keyword evidence="14" id="KW-0969">Cilium</keyword>
<keyword evidence="9 25" id="KW-0812">Transmembrane</keyword>
<dbReference type="GO" id="GO:0015280">
    <property type="term" value="F:ligand-gated sodium channel activity"/>
    <property type="evidence" value="ECO:0007669"/>
    <property type="project" value="InterPro"/>
</dbReference>
<name>H3AJ42_LATCH</name>
<dbReference type="EMBL" id="AFYH01202626">
    <property type="status" value="NOT_ANNOTATED_CDS"/>
    <property type="molecule type" value="Genomic_DNA"/>
</dbReference>
<keyword evidence="16" id="KW-1015">Disulfide bond</keyword>
<evidence type="ECO:0000256" key="6">
    <source>
        <dbReference type="ARBA" id="ARBA00022461"/>
    </source>
</evidence>
<evidence type="ECO:0000256" key="1">
    <source>
        <dbReference type="ARBA" id="ARBA00004218"/>
    </source>
</evidence>
<evidence type="ECO:0000256" key="4">
    <source>
        <dbReference type="ARBA" id="ARBA00004463"/>
    </source>
</evidence>
<comment type="subcellular location">
    <subcellularLocation>
        <location evidence="3">Apical cell membrane</location>
        <topology evidence="3">Multi-pass membrane protein</topology>
    </subcellularLocation>
    <subcellularLocation>
        <location evidence="2">Cell projection</location>
        <location evidence="2">Cilium</location>
        <location evidence="2">Flagellum</location>
    </subcellularLocation>
    <subcellularLocation>
        <location evidence="4">Cytoplasmic granule</location>
    </subcellularLocation>
    <subcellularLocation>
        <location evidence="1">Cytoplasmic vesicle</location>
        <location evidence="1">Secretory vesicle</location>
        <location evidence="1">Acrosome</location>
    </subcellularLocation>
</comment>
<dbReference type="PRINTS" id="PR01078">
    <property type="entry name" value="AMINACHANNEL"/>
</dbReference>
<dbReference type="Proteomes" id="UP000008672">
    <property type="component" value="Unassembled WGS sequence"/>
</dbReference>
<keyword evidence="5" id="KW-0813">Transport</keyword>
<comment type="catalytic activity">
    <reaction evidence="21">
        <text>Na(+)(in) = Na(+)(out)</text>
        <dbReference type="Rhea" id="RHEA:34963"/>
        <dbReference type="ChEBI" id="CHEBI:29101"/>
    </reaction>
</comment>
<dbReference type="Pfam" id="PF00858">
    <property type="entry name" value="ASC"/>
    <property type="match status" value="1"/>
</dbReference>
<dbReference type="GeneTree" id="ENSGT00940000160952"/>
<keyword evidence="10" id="KW-0282">Flagellum</keyword>
<dbReference type="InterPro" id="IPR020903">
    <property type="entry name" value="ENaC_CS"/>
</dbReference>
<keyword evidence="12" id="KW-0915">Sodium</keyword>